<comment type="similarity">
    <text evidence="6">Belongs to the fabD family.</text>
</comment>
<evidence type="ECO:0000259" key="8">
    <source>
        <dbReference type="SMART" id="SM00827"/>
    </source>
</evidence>
<dbReference type="GO" id="GO:0005829">
    <property type="term" value="C:cytosol"/>
    <property type="evidence" value="ECO:0007669"/>
    <property type="project" value="TreeGrafter"/>
</dbReference>
<evidence type="ECO:0000313" key="10">
    <source>
        <dbReference type="Proteomes" id="UP000182409"/>
    </source>
</evidence>
<dbReference type="NCBIfam" id="TIGR00128">
    <property type="entry name" value="fabD"/>
    <property type="match status" value="1"/>
</dbReference>
<dbReference type="Proteomes" id="UP000182409">
    <property type="component" value="Unassembled WGS sequence"/>
</dbReference>
<evidence type="ECO:0000256" key="1">
    <source>
        <dbReference type="ARBA" id="ARBA00013258"/>
    </source>
</evidence>
<dbReference type="InterPro" id="IPR004410">
    <property type="entry name" value="Malonyl_CoA-ACP_transAc_FabD"/>
</dbReference>
<dbReference type="InterPro" id="IPR001227">
    <property type="entry name" value="Ac_transferase_dom_sf"/>
</dbReference>
<organism evidence="9 10">
    <name type="scientific">Terriglobus roseus</name>
    <dbReference type="NCBI Taxonomy" id="392734"/>
    <lineage>
        <taxon>Bacteria</taxon>
        <taxon>Pseudomonadati</taxon>
        <taxon>Acidobacteriota</taxon>
        <taxon>Terriglobia</taxon>
        <taxon>Terriglobales</taxon>
        <taxon>Acidobacteriaceae</taxon>
        <taxon>Terriglobus</taxon>
    </lineage>
</organism>
<gene>
    <name evidence="9" type="ORF">SAMN05443244_2781</name>
</gene>
<dbReference type="PANTHER" id="PTHR42681">
    <property type="entry name" value="MALONYL-COA-ACYL CARRIER PROTEIN TRANSACYLASE, MITOCHONDRIAL"/>
    <property type="match status" value="1"/>
</dbReference>
<dbReference type="FunFam" id="3.30.70.250:FF:000001">
    <property type="entry name" value="Malonyl CoA-acyl carrier protein transacylase"/>
    <property type="match status" value="1"/>
</dbReference>
<evidence type="ECO:0000313" key="9">
    <source>
        <dbReference type="EMBL" id="SEC15240.1"/>
    </source>
</evidence>
<evidence type="ECO:0000256" key="6">
    <source>
        <dbReference type="PIRNR" id="PIRNR000446"/>
    </source>
</evidence>
<dbReference type="GO" id="GO:0006633">
    <property type="term" value="P:fatty acid biosynthetic process"/>
    <property type="evidence" value="ECO:0007669"/>
    <property type="project" value="TreeGrafter"/>
</dbReference>
<sequence length="317" mass="33354">MSNIAFLFPGQGSQTVGMGRDLAEKFPVAKAVFEEADDALGYSLSALCFDGPEEQLKQTEYTQPAILTVSVAAARVLAEHGITASFAAGHSLGEYSAHVAAGTFSFADAVRTVRSRGQFMQDAVPEGKGGMAAILGLDAARIGELCQQASDEMNCIVAPANLNAPEQTVISGDAVAVARASELCKEAGAKRAVTLAVSAPFHCKLMEPAADKLASELERVIFNDPTMPVASNVDARFVSRSTEVRDCLIRQVTGAVRWVECIALLKEAGATTFVEVGPGKVLSGLMRQIDRAQTMLNVEDAASLEKTLAALAESKTT</sequence>
<dbReference type="InterPro" id="IPR024925">
    <property type="entry name" value="Malonyl_CoA-ACP_transAc"/>
</dbReference>
<accession>A0A1H4Q6Q5</accession>
<dbReference type="OrthoDB" id="9805460at2"/>
<dbReference type="Gene3D" id="3.30.70.250">
    <property type="entry name" value="Malonyl-CoA ACP transacylase, ACP-binding"/>
    <property type="match status" value="1"/>
</dbReference>
<dbReference type="PANTHER" id="PTHR42681:SF1">
    <property type="entry name" value="MALONYL-COA-ACYL CARRIER PROTEIN TRANSACYLASE, MITOCHONDRIAL"/>
    <property type="match status" value="1"/>
</dbReference>
<reference evidence="9 10" key="1">
    <citation type="submission" date="2016-10" db="EMBL/GenBank/DDBJ databases">
        <authorList>
            <person name="de Groot N.N."/>
        </authorList>
    </citation>
    <scope>NUCLEOTIDE SEQUENCE [LARGE SCALE GENOMIC DNA]</scope>
    <source>
        <strain evidence="9 10">AB35.6</strain>
    </source>
</reference>
<dbReference type="InterPro" id="IPR016036">
    <property type="entry name" value="Malonyl_transacylase_ACP-bd"/>
</dbReference>
<feature type="active site" evidence="7">
    <location>
        <position position="202"/>
    </location>
</feature>
<feature type="domain" description="Malonyl-CoA:ACP transacylase (MAT)" evidence="8">
    <location>
        <begin position="7"/>
        <end position="315"/>
    </location>
</feature>
<dbReference type="InterPro" id="IPR050858">
    <property type="entry name" value="Mal-CoA-ACP_Trans/PKS_FabD"/>
</dbReference>
<dbReference type="SUPFAM" id="SSF55048">
    <property type="entry name" value="Probable ACP-binding domain of malonyl-CoA ACP transacylase"/>
    <property type="match status" value="1"/>
</dbReference>
<dbReference type="InterPro" id="IPR016035">
    <property type="entry name" value="Acyl_Trfase/lysoPLipase"/>
</dbReference>
<comment type="catalytic activity">
    <reaction evidence="5 6">
        <text>holo-[ACP] + malonyl-CoA = malonyl-[ACP] + CoA</text>
        <dbReference type="Rhea" id="RHEA:41792"/>
        <dbReference type="Rhea" id="RHEA-COMP:9623"/>
        <dbReference type="Rhea" id="RHEA-COMP:9685"/>
        <dbReference type="ChEBI" id="CHEBI:57287"/>
        <dbReference type="ChEBI" id="CHEBI:57384"/>
        <dbReference type="ChEBI" id="CHEBI:64479"/>
        <dbReference type="ChEBI" id="CHEBI:78449"/>
        <dbReference type="EC" id="2.3.1.39"/>
    </reaction>
</comment>
<dbReference type="SMART" id="SM00827">
    <property type="entry name" value="PKS_AT"/>
    <property type="match status" value="1"/>
</dbReference>
<dbReference type="InterPro" id="IPR014043">
    <property type="entry name" value="Acyl_transferase_dom"/>
</dbReference>
<dbReference type="RefSeq" id="WP_074654581.1">
    <property type="nucleotide sequence ID" value="NZ_FNSD01000001.1"/>
</dbReference>
<dbReference type="Gene3D" id="3.40.366.10">
    <property type="entry name" value="Malonyl-Coenzyme A Acyl Carrier Protein, domain 2"/>
    <property type="match status" value="1"/>
</dbReference>
<evidence type="ECO:0000256" key="2">
    <source>
        <dbReference type="ARBA" id="ARBA00018953"/>
    </source>
</evidence>
<dbReference type="PIRSF" id="PIRSF000446">
    <property type="entry name" value="Mct"/>
    <property type="match status" value="1"/>
</dbReference>
<keyword evidence="4 6" id="KW-0012">Acyltransferase</keyword>
<dbReference type="EC" id="2.3.1.39" evidence="1 6"/>
<name>A0A1H4Q6Q5_9BACT</name>
<dbReference type="AlphaFoldDB" id="A0A1H4Q6Q5"/>
<dbReference type="Pfam" id="PF00698">
    <property type="entry name" value="Acyl_transf_1"/>
    <property type="match status" value="1"/>
</dbReference>
<dbReference type="SUPFAM" id="SSF52151">
    <property type="entry name" value="FabD/lysophospholipase-like"/>
    <property type="match status" value="1"/>
</dbReference>
<feature type="active site" evidence="7">
    <location>
        <position position="91"/>
    </location>
</feature>
<keyword evidence="3 6" id="KW-0808">Transferase</keyword>
<proteinExistence type="inferred from homology"/>
<evidence type="ECO:0000256" key="7">
    <source>
        <dbReference type="PIRSR" id="PIRSR000446-1"/>
    </source>
</evidence>
<dbReference type="EMBL" id="FNSD01000001">
    <property type="protein sequence ID" value="SEC15240.1"/>
    <property type="molecule type" value="Genomic_DNA"/>
</dbReference>
<dbReference type="GO" id="GO:0004314">
    <property type="term" value="F:[acyl-carrier-protein] S-malonyltransferase activity"/>
    <property type="evidence" value="ECO:0007669"/>
    <property type="project" value="UniProtKB-EC"/>
</dbReference>
<evidence type="ECO:0000256" key="3">
    <source>
        <dbReference type="ARBA" id="ARBA00022679"/>
    </source>
</evidence>
<protein>
    <recommendedName>
        <fullName evidence="2 6">Malonyl CoA-acyl carrier protein transacylase</fullName>
        <ecNumber evidence="1 6">2.3.1.39</ecNumber>
    </recommendedName>
</protein>
<evidence type="ECO:0000256" key="4">
    <source>
        <dbReference type="ARBA" id="ARBA00023315"/>
    </source>
</evidence>
<evidence type="ECO:0000256" key="5">
    <source>
        <dbReference type="ARBA" id="ARBA00048462"/>
    </source>
</evidence>